<dbReference type="GO" id="GO:0015920">
    <property type="term" value="P:lipopolysaccharide transport"/>
    <property type="evidence" value="ECO:0007669"/>
    <property type="project" value="TreeGrafter"/>
</dbReference>
<dbReference type="EMBL" id="JACIIX010000002">
    <property type="protein sequence ID" value="MBB6209490.1"/>
    <property type="molecule type" value="Genomic_DNA"/>
</dbReference>
<proteinExistence type="predicted"/>
<organism evidence="7 8">
    <name type="scientific">Novispirillum itersonii</name>
    <name type="common">Aquaspirillum itersonii</name>
    <dbReference type="NCBI Taxonomy" id="189"/>
    <lineage>
        <taxon>Bacteria</taxon>
        <taxon>Pseudomonadati</taxon>
        <taxon>Pseudomonadota</taxon>
        <taxon>Alphaproteobacteria</taxon>
        <taxon>Rhodospirillales</taxon>
        <taxon>Novispirillaceae</taxon>
        <taxon>Novispirillum</taxon>
    </lineage>
</organism>
<comment type="caution">
    <text evidence="7">The sequence shown here is derived from an EMBL/GenBank/DDBJ whole genome shotgun (WGS) entry which is preliminary data.</text>
</comment>
<dbReference type="Pfam" id="PF03739">
    <property type="entry name" value="LptF_LptG"/>
    <property type="match status" value="1"/>
</dbReference>
<feature type="transmembrane region" description="Helical" evidence="6">
    <location>
        <begin position="95"/>
        <end position="114"/>
    </location>
</feature>
<evidence type="ECO:0000256" key="2">
    <source>
        <dbReference type="ARBA" id="ARBA00022475"/>
    </source>
</evidence>
<evidence type="ECO:0000256" key="5">
    <source>
        <dbReference type="ARBA" id="ARBA00023136"/>
    </source>
</evidence>
<protein>
    <submittedName>
        <fullName evidence="7">Lipopolysaccharide export system permease protein</fullName>
    </submittedName>
</protein>
<evidence type="ECO:0000313" key="7">
    <source>
        <dbReference type="EMBL" id="MBB6209490.1"/>
    </source>
</evidence>
<feature type="transmembrane region" description="Helical" evidence="6">
    <location>
        <begin position="53"/>
        <end position="74"/>
    </location>
</feature>
<dbReference type="GO" id="GO:0043190">
    <property type="term" value="C:ATP-binding cassette (ABC) transporter complex"/>
    <property type="evidence" value="ECO:0007669"/>
    <property type="project" value="InterPro"/>
</dbReference>
<keyword evidence="3 6" id="KW-0812">Transmembrane</keyword>
<gene>
    <name evidence="7" type="ORF">FHS48_000892</name>
</gene>
<dbReference type="NCBIfam" id="TIGR04407">
    <property type="entry name" value="LptF_YjgP"/>
    <property type="match status" value="1"/>
</dbReference>
<keyword evidence="4 6" id="KW-1133">Transmembrane helix</keyword>
<keyword evidence="5 6" id="KW-0472">Membrane</keyword>
<evidence type="ECO:0000256" key="3">
    <source>
        <dbReference type="ARBA" id="ARBA00022692"/>
    </source>
</evidence>
<comment type="subcellular location">
    <subcellularLocation>
        <location evidence="1">Cell membrane</location>
        <topology evidence="1">Multi-pass membrane protein</topology>
    </subcellularLocation>
</comment>
<dbReference type="PANTHER" id="PTHR33529:SF6">
    <property type="entry name" value="YJGP_YJGQ FAMILY PERMEASE"/>
    <property type="match status" value="1"/>
</dbReference>
<dbReference type="Proteomes" id="UP000544872">
    <property type="component" value="Unassembled WGS sequence"/>
</dbReference>
<dbReference type="GO" id="GO:0055085">
    <property type="term" value="P:transmembrane transport"/>
    <property type="evidence" value="ECO:0007669"/>
    <property type="project" value="InterPro"/>
</dbReference>
<accession>A0A7X0DL10</accession>
<evidence type="ECO:0000313" key="8">
    <source>
        <dbReference type="Proteomes" id="UP000544872"/>
    </source>
</evidence>
<evidence type="ECO:0000256" key="4">
    <source>
        <dbReference type="ARBA" id="ARBA00022989"/>
    </source>
</evidence>
<evidence type="ECO:0000256" key="1">
    <source>
        <dbReference type="ARBA" id="ARBA00004651"/>
    </source>
</evidence>
<keyword evidence="8" id="KW-1185">Reference proteome</keyword>
<dbReference type="AlphaFoldDB" id="A0A7X0DL10"/>
<feature type="transmembrane region" description="Helical" evidence="6">
    <location>
        <begin position="279"/>
        <end position="298"/>
    </location>
</feature>
<feature type="transmembrane region" description="Helical" evidence="6">
    <location>
        <begin position="337"/>
        <end position="357"/>
    </location>
</feature>
<dbReference type="PANTHER" id="PTHR33529">
    <property type="entry name" value="SLR0882 PROTEIN-RELATED"/>
    <property type="match status" value="1"/>
</dbReference>
<evidence type="ECO:0000256" key="6">
    <source>
        <dbReference type="SAM" id="Phobius"/>
    </source>
</evidence>
<reference evidence="7 8" key="1">
    <citation type="submission" date="2020-08" db="EMBL/GenBank/DDBJ databases">
        <title>Genomic Encyclopedia of Type Strains, Phase IV (KMG-IV): sequencing the most valuable type-strain genomes for metagenomic binning, comparative biology and taxonomic classification.</title>
        <authorList>
            <person name="Goeker M."/>
        </authorList>
    </citation>
    <scope>NUCLEOTIDE SEQUENCE [LARGE SCALE GENOMIC DNA]</scope>
    <source>
        <strain evidence="7 8">DSM 11590</strain>
    </source>
</reference>
<sequence length="379" mass="41477">MTRYLLRHLTAGTVLVTAGLLSILWLTQSLRFVEMIVTQGLSITNFLTLTGLLLPNFLVVIMPIALFGVVLFTYNRLSADRELVVLRAAGIGPVMLSRAALILATTVTLLTYSITLHLGPASARAFKDMQWTFRNDMSRLLIQEGAFSQIGRGLTLYVRSRSPDGELLNIMLNDERREKVVTTMMAERGALVDGPHGPRVVLVNGNRQEVDRNTGHLSLLHFQTYTMDIDTGNSTTGERSREASERSLRELLSATVGDDNGAIGEPQVMRFRAEAHQRLVNPVSSITFCLVALAILLGGSFNRRGNAPRLIAAVVTMVAIEALIVSAGNIAAKSSAMIPLIYAVVLLPIPVALFALLRPDYFSALSRRLTARPTDQEPQ</sequence>
<dbReference type="RefSeq" id="WP_260402334.1">
    <property type="nucleotide sequence ID" value="NZ_JACIIX010000002.1"/>
</dbReference>
<dbReference type="InterPro" id="IPR005495">
    <property type="entry name" value="LptG/LptF_permease"/>
</dbReference>
<feature type="transmembrane region" description="Helical" evidence="6">
    <location>
        <begin position="310"/>
        <end position="331"/>
    </location>
</feature>
<keyword evidence="2" id="KW-1003">Cell membrane</keyword>
<dbReference type="InterPro" id="IPR030922">
    <property type="entry name" value="LptF"/>
</dbReference>
<name>A0A7X0DL10_NOVIT</name>